<dbReference type="PROSITE" id="PS50893">
    <property type="entry name" value="ABC_TRANSPORTER_2"/>
    <property type="match status" value="2"/>
</dbReference>
<dbReference type="AlphaFoldDB" id="A0A2N3WVX7"/>
<dbReference type="InterPro" id="IPR027417">
    <property type="entry name" value="P-loop_NTPase"/>
</dbReference>
<dbReference type="PANTHER" id="PTHR43776">
    <property type="entry name" value="TRANSPORT ATP-BINDING PROTEIN"/>
    <property type="match status" value="1"/>
</dbReference>
<accession>A0A2N3WVX7</accession>
<keyword evidence="3" id="KW-0547">Nucleotide-binding</keyword>
<gene>
    <name evidence="6" type="ORF">ATK86_0030</name>
</gene>
<comment type="caution">
    <text evidence="6">The sequence shown here is derived from an EMBL/GenBank/DDBJ whole genome shotgun (WGS) entry which is preliminary data.</text>
</comment>
<evidence type="ECO:0000313" key="6">
    <source>
        <dbReference type="EMBL" id="PKV98025.1"/>
    </source>
</evidence>
<comment type="similarity">
    <text evidence="1">Belongs to the ABC transporter superfamily.</text>
</comment>
<dbReference type="OrthoDB" id="8036461at2"/>
<dbReference type="PROSITE" id="PS00211">
    <property type="entry name" value="ABC_TRANSPORTER_1"/>
    <property type="match status" value="2"/>
</dbReference>
<dbReference type="RefSeq" id="WP_101462552.1">
    <property type="nucleotide sequence ID" value="NZ_PJMW01000001.1"/>
</dbReference>
<dbReference type="InterPro" id="IPR003439">
    <property type="entry name" value="ABC_transporter-like_ATP-bd"/>
</dbReference>
<dbReference type="Gene3D" id="3.40.50.300">
    <property type="entry name" value="P-loop containing nucleotide triphosphate hydrolases"/>
    <property type="match status" value="2"/>
</dbReference>
<dbReference type="Pfam" id="PF00005">
    <property type="entry name" value="ABC_tran"/>
    <property type="match status" value="2"/>
</dbReference>
<reference evidence="6 7" key="1">
    <citation type="submission" date="2017-12" db="EMBL/GenBank/DDBJ databases">
        <title>Sequencing the genomes of 1000 Actinobacteria strains.</title>
        <authorList>
            <person name="Klenk H.-P."/>
        </authorList>
    </citation>
    <scope>NUCLEOTIDE SEQUENCE [LARGE SCALE GENOMIC DNA]</scope>
    <source>
        <strain evidence="6 7">DSM 44489</strain>
    </source>
</reference>
<evidence type="ECO:0000313" key="7">
    <source>
        <dbReference type="Proteomes" id="UP000233766"/>
    </source>
</evidence>
<dbReference type="PANTHER" id="PTHR43776:SF7">
    <property type="entry name" value="D,D-DIPEPTIDE TRANSPORT ATP-BINDING PROTEIN DDPF-RELATED"/>
    <property type="match status" value="1"/>
</dbReference>
<proteinExistence type="inferred from homology"/>
<organism evidence="6 7">
    <name type="scientific">Nocardia fluminea</name>
    <dbReference type="NCBI Taxonomy" id="134984"/>
    <lineage>
        <taxon>Bacteria</taxon>
        <taxon>Bacillati</taxon>
        <taxon>Actinomycetota</taxon>
        <taxon>Actinomycetes</taxon>
        <taxon>Mycobacteriales</taxon>
        <taxon>Nocardiaceae</taxon>
        <taxon>Nocardia</taxon>
    </lineage>
</organism>
<dbReference type="GO" id="GO:0016887">
    <property type="term" value="F:ATP hydrolysis activity"/>
    <property type="evidence" value="ECO:0007669"/>
    <property type="project" value="InterPro"/>
</dbReference>
<feature type="domain" description="ABC transporter" evidence="5">
    <location>
        <begin position="250"/>
        <end position="467"/>
    </location>
</feature>
<dbReference type="GO" id="GO:0055085">
    <property type="term" value="P:transmembrane transport"/>
    <property type="evidence" value="ECO:0007669"/>
    <property type="project" value="UniProtKB-ARBA"/>
</dbReference>
<evidence type="ECO:0000256" key="2">
    <source>
        <dbReference type="ARBA" id="ARBA00022448"/>
    </source>
</evidence>
<keyword evidence="4 6" id="KW-0067">ATP-binding</keyword>
<dbReference type="GO" id="GO:0005524">
    <property type="term" value="F:ATP binding"/>
    <property type="evidence" value="ECO:0007669"/>
    <property type="project" value="UniProtKB-KW"/>
</dbReference>
<sequence>MSESLATATQTPPATQVEGLTLLGPGGVALVDDVSLIAADGAITAITGPSGSGKTLMMWALLGYLPPGVAHAAGTAAVFGEQALSLDPDALREFRRTKITFVGQDPGAALPATMKVSRLITQMTPRADHPAAFAMLERLGIPAHYLGRRAGQLSGGEQRRVALVRGMYRGTDVLLLDEPFAGLDEQRRGHVAQQLRDWSTERNVTILLTGHNVAFLESFCDKVIDVGGAPIEHHEPQMAAPAHQDSTATLTARGLRASIGKRVVFTDLDLDLKAGVVTALTGPSGVGKTTVARVLTGLHQEAADRTASGTLQLDGRVLSLRAGRRSATDRRAVQLIPQDPLSTLNPVRTVGESIERPLRLRGIRDASARRTRVEELLVEVGLPADYASRYPRQISGGQRQRVAIARALAAEPSVLVCDEITSALDKATSHAVLEMLLRMMESRPLAVVFISHDVDLVSEYCTSVYQLG</sequence>
<evidence type="ECO:0000256" key="4">
    <source>
        <dbReference type="ARBA" id="ARBA00022840"/>
    </source>
</evidence>
<dbReference type="InterPro" id="IPR017871">
    <property type="entry name" value="ABC_transporter-like_CS"/>
</dbReference>
<evidence type="ECO:0000256" key="1">
    <source>
        <dbReference type="ARBA" id="ARBA00005417"/>
    </source>
</evidence>
<keyword evidence="7" id="KW-1185">Reference proteome</keyword>
<dbReference type="EMBL" id="PJMW01000001">
    <property type="protein sequence ID" value="PKV98025.1"/>
    <property type="molecule type" value="Genomic_DNA"/>
</dbReference>
<dbReference type="CDD" id="cd03257">
    <property type="entry name" value="ABC_NikE_OppD_transporters"/>
    <property type="match status" value="1"/>
</dbReference>
<dbReference type="InterPro" id="IPR050319">
    <property type="entry name" value="ABC_transp_ATP-bind"/>
</dbReference>
<evidence type="ECO:0000256" key="3">
    <source>
        <dbReference type="ARBA" id="ARBA00022741"/>
    </source>
</evidence>
<keyword evidence="2" id="KW-0813">Transport</keyword>
<dbReference type="SUPFAM" id="SSF52540">
    <property type="entry name" value="P-loop containing nucleoside triphosphate hydrolases"/>
    <property type="match status" value="2"/>
</dbReference>
<dbReference type="SMART" id="SM00382">
    <property type="entry name" value="AAA"/>
    <property type="match status" value="2"/>
</dbReference>
<protein>
    <submittedName>
        <fullName evidence="6">Peptide/nickel transport system ATP-binding protein</fullName>
    </submittedName>
</protein>
<dbReference type="Proteomes" id="UP000233766">
    <property type="component" value="Unassembled WGS sequence"/>
</dbReference>
<feature type="domain" description="ABC transporter" evidence="5">
    <location>
        <begin position="15"/>
        <end position="253"/>
    </location>
</feature>
<evidence type="ECO:0000259" key="5">
    <source>
        <dbReference type="PROSITE" id="PS50893"/>
    </source>
</evidence>
<dbReference type="InterPro" id="IPR003593">
    <property type="entry name" value="AAA+_ATPase"/>
</dbReference>
<name>A0A2N3WVX7_9NOCA</name>